<sequence>MAESDPTRASSALAAPWPAPAQAVRPEWIDANGHMNVAYYVLVFDHATDAFLDLLDVGERYRTMEGKAFFVTEAHVTYERELREGDQLQVFTQILGFDGSRLVLFHQMRCARLGGPAAATNEVLCLNVDLETRRAVPLAAAARERLHATAAAHAQLPRPARAGRAISLATRRPG</sequence>
<dbReference type="SUPFAM" id="SSF54637">
    <property type="entry name" value="Thioesterase/thiol ester dehydrase-isomerase"/>
    <property type="match status" value="1"/>
</dbReference>
<dbReference type="PANTHER" id="PTHR31793">
    <property type="entry name" value="4-HYDROXYBENZOYL-COA THIOESTERASE FAMILY MEMBER"/>
    <property type="match status" value="1"/>
</dbReference>
<dbReference type="Pfam" id="PF13279">
    <property type="entry name" value="4HBT_2"/>
    <property type="match status" value="1"/>
</dbReference>
<proteinExistence type="predicted"/>
<evidence type="ECO:0000256" key="1">
    <source>
        <dbReference type="SAM" id="MobiDB-lite"/>
    </source>
</evidence>
<protein>
    <recommendedName>
        <fullName evidence="3">Thioesterase-like protein</fullName>
    </recommendedName>
</protein>
<dbReference type="PANTHER" id="PTHR31793:SF2">
    <property type="entry name" value="BLR1345 PROTEIN"/>
    <property type="match status" value="1"/>
</dbReference>
<reference evidence="2" key="1">
    <citation type="submission" date="2018-07" db="EMBL/GenBank/DDBJ databases">
        <authorList>
            <person name="Quirk P.G."/>
            <person name="Krulwich T.A."/>
        </authorList>
    </citation>
    <scope>NUCLEOTIDE SEQUENCE</scope>
</reference>
<accession>A0A380TC45</accession>
<evidence type="ECO:0000313" key="2">
    <source>
        <dbReference type="EMBL" id="SUS05059.1"/>
    </source>
</evidence>
<dbReference type="InterPro" id="IPR050563">
    <property type="entry name" value="4-hydroxybenzoyl-CoA_TE"/>
</dbReference>
<gene>
    <name evidence="2" type="ORF">DF3PB_1690003</name>
</gene>
<organism evidence="2">
    <name type="scientific">metagenome</name>
    <dbReference type="NCBI Taxonomy" id="256318"/>
    <lineage>
        <taxon>unclassified sequences</taxon>
        <taxon>metagenomes</taxon>
    </lineage>
</organism>
<dbReference type="AlphaFoldDB" id="A0A380TC45"/>
<dbReference type="Gene3D" id="3.10.129.10">
    <property type="entry name" value="Hotdog Thioesterase"/>
    <property type="match status" value="1"/>
</dbReference>
<dbReference type="GO" id="GO:0047617">
    <property type="term" value="F:fatty acyl-CoA hydrolase activity"/>
    <property type="evidence" value="ECO:0007669"/>
    <property type="project" value="TreeGrafter"/>
</dbReference>
<feature type="region of interest" description="Disordered" evidence="1">
    <location>
        <begin position="152"/>
        <end position="174"/>
    </location>
</feature>
<feature type="compositionally biased region" description="Low complexity" evidence="1">
    <location>
        <begin position="152"/>
        <end position="162"/>
    </location>
</feature>
<dbReference type="InterPro" id="IPR029069">
    <property type="entry name" value="HotDog_dom_sf"/>
</dbReference>
<dbReference type="CDD" id="cd00586">
    <property type="entry name" value="4HBT"/>
    <property type="match status" value="1"/>
</dbReference>
<evidence type="ECO:0008006" key="3">
    <source>
        <dbReference type="Google" id="ProtNLM"/>
    </source>
</evidence>
<dbReference type="EMBL" id="UIDG01000078">
    <property type="protein sequence ID" value="SUS05059.1"/>
    <property type="molecule type" value="Genomic_DNA"/>
</dbReference>
<name>A0A380TC45_9ZZZZ</name>